<protein>
    <submittedName>
        <fullName evidence="1">Uncharacterized protein</fullName>
    </submittedName>
</protein>
<gene>
    <name evidence="1" type="ORF">C7999DRAFT_10283</name>
</gene>
<dbReference type="Proteomes" id="UP001303647">
    <property type="component" value="Unassembled WGS sequence"/>
</dbReference>
<reference evidence="1" key="1">
    <citation type="journal article" date="2023" name="Mol. Phylogenet. Evol.">
        <title>Genome-scale phylogeny and comparative genomics of the fungal order Sordariales.</title>
        <authorList>
            <person name="Hensen N."/>
            <person name="Bonometti L."/>
            <person name="Westerberg I."/>
            <person name="Brannstrom I.O."/>
            <person name="Guillou S."/>
            <person name="Cros-Aarteil S."/>
            <person name="Calhoun S."/>
            <person name="Haridas S."/>
            <person name="Kuo A."/>
            <person name="Mondo S."/>
            <person name="Pangilinan J."/>
            <person name="Riley R."/>
            <person name="LaButti K."/>
            <person name="Andreopoulos B."/>
            <person name="Lipzen A."/>
            <person name="Chen C."/>
            <person name="Yan M."/>
            <person name="Daum C."/>
            <person name="Ng V."/>
            <person name="Clum A."/>
            <person name="Steindorff A."/>
            <person name="Ohm R.A."/>
            <person name="Martin F."/>
            <person name="Silar P."/>
            <person name="Natvig D.O."/>
            <person name="Lalanne C."/>
            <person name="Gautier V."/>
            <person name="Ament-Velasquez S.L."/>
            <person name="Kruys A."/>
            <person name="Hutchinson M.I."/>
            <person name="Powell A.J."/>
            <person name="Barry K."/>
            <person name="Miller A.N."/>
            <person name="Grigoriev I.V."/>
            <person name="Debuchy R."/>
            <person name="Gladieux P."/>
            <person name="Hiltunen Thoren M."/>
            <person name="Johannesson H."/>
        </authorList>
    </citation>
    <scope>NUCLEOTIDE SEQUENCE</scope>
    <source>
        <strain evidence="1">CBS 359.72</strain>
    </source>
</reference>
<sequence length="547" mass="61739">MSSQTSNSFPQEIWWLVSQELANRHDFDGLFLCARSSRGMASLALPELYAIHDESPAIDAHALDIERSISLWRSIIVSSLGKTLFPYCCWIKALRLGRLHSQLEDISRDNPGLKAQFFSPPLEKLQIRRGRGKAFDIDAIIIEVACMVTDCIRTSADQQDKRVGLSTLEGYHLPTANLRSWVSGLSSLTSLSVRDGSVLTRDVARAIRANCPAFRELECFFCKGTDVDEELGGFLSNLEPNTLASFTILSVNEVGRETFKALRMHSQSLRFLELLSLERLAFQSLNELQHCHKLEALKLEGAPSTRHYPWNTESKDVFQEVIQWLQNCTALLDLSFTVVPAATTILAEVLKSPAVRIMNLSVQTFDLDTDFCTSLVHQQQLRHLALYIRDEELLEADDGRRAVLAAAIASCHDLRDLETNELFSLEEVENICSSLPLLENVVVNGDLIDDEFLVPMSRLSNLKSLNIYGPSIISFNMLLKSLENMAADPEGHHEGLQLYISDQNYDHKFTDQQEHKVASIMKDLFNGRFRVDHRQNPDELHESDFSD</sequence>
<proteinExistence type="predicted"/>
<dbReference type="AlphaFoldDB" id="A0AAN7D1B8"/>
<name>A0AAN7D1B8_9PEZI</name>
<accession>A0AAN7D1B8</accession>
<dbReference type="Gene3D" id="3.80.10.10">
    <property type="entry name" value="Ribonuclease Inhibitor"/>
    <property type="match status" value="1"/>
</dbReference>
<keyword evidence="2" id="KW-1185">Reference proteome</keyword>
<dbReference type="EMBL" id="MU857602">
    <property type="protein sequence ID" value="KAK4252180.1"/>
    <property type="molecule type" value="Genomic_DNA"/>
</dbReference>
<evidence type="ECO:0000313" key="2">
    <source>
        <dbReference type="Proteomes" id="UP001303647"/>
    </source>
</evidence>
<comment type="caution">
    <text evidence="1">The sequence shown here is derived from an EMBL/GenBank/DDBJ whole genome shotgun (WGS) entry which is preliminary data.</text>
</comment>
<dbReference type="SUPFAM" id="SSF52047">
    <property type="entry name" value="RNI-like"/>
    <property type="match status" value="1"/>
</dbReference>
<organism evidence="1 2">
    <name type="scientific">Corynascus novoguineensis</name>
    <dbReference type="NCBI Taxonomy" id="1126955"/>
    <lineage>
        <taxon>Eukaryota</taxon>
        <taxon>Fungi</taxon>
        <taxon>Dikarya</taxon>
        <taxon>Ascomycota</taxon>
        <taxon>Pezizomycotina</taxon>
        <taxon>Sordariomycetes</taxon>
        <taxon>Sordariomycetidae</taxon>
        <taxon>Sordariales</taxon>
        <taxon>Chaetomiaceae</taxon>
        <taxon>Corynascus</taxon>
    </lineage>
</organism>
<evidence type="ECO:0000313" key="1">
    <source>
        <dbReference type="EMBL" id="KAK4252180.1"/>
    </source>
</evidence>
<reference evidence="1" key="2">
    <citation type="submission" date="2023-05" db="EMBL/GenBank/DDBJ databases">
        <authorList>
            <consortium name="Lawrence Berkeley National Laboratory"/>
            <person name="Steindorff A."/>
            <person name="Hensen N."/>
            <person name="Bonometti L."/>
            <person name="Westerberg I."/>
            <person name="Brannstrom I.O."/>
            <person name="Guillou S."/>
            <person name="Cros-Aarteil S."/>
            <person name="Calhoun S."/>
            <person name="Haridas S."/>
            <person name="Kuo A."/>
            <person name="Mondo S."/>
            <person name="Pangilinan J."/>
            <person name="Riley R."/>
            <person name="Labutti K."/>
            <person name="Andreopoulos B."/>
            <person name="Lipzen A."/>
            <person name="Chen C."/>
            <person name="Yanf M."/>
            <person name="Daum C."/>
            <person name="Ng V."/>
            <person name="Clum A."/>
            <person name="Ohm R."/>
            <person name="Martin F."/>
            <person name="Silar P."/>
            <person name="Natvig D."/>
            <person name="Lalanne C."/>
            <person name="Gautier V."/>
            <person name="Ament-Velasquez S.L."/>
            <person name="Kruys A."/>
            <person name="Hutchinson M.I."/>
            <person name="Powell A.J."/>
            <person name="Barry K."/>
            <person name="Miller A.N."/>
            <person name="Grigoriev I.V."/>
            <person name="Debuchy R."/>
            <person name="Gladieux P."/>
            <person name="Thoren M.H."/>
            <person name="Johannesson H."/>
        </authorList>
    </citation>
    <scope>NUCLEOTIDE SEQUENCE</scope>
    <source>
        <strain evidence="1">CBS 359.72</strain>
    </source>
</reference>
<dbReference type="InterPro" id="IPR032675">
    <property type="entry name" value="LRR_dom_sf"/>
</dbReference>